<evidence type="ECO:0000313" key="7">
    <source>
        <dbReference type="Proteomes" id="UP001239019"/>
    </source>
</evidence>
<proteinExistence type="predicted"/>
<dbReference type="InterPro" id="IPR013320">
    <property type="entry name" value="ConA-like_dom_sf"/>
</dbReference>
<reference evidence="6 7" key="1">
    <citation type="submission" date="2023-08" db="EMBL/GenBank/DDBJ databases">
        <title>Whole-genome sequencing of halo(alkali)philic microorganisms from hypersaline lakes.</title>
        <authorList>
            <person name="Sorokin D.Y."/>
            <person name="Abbas B."/>
            <person name="Merkel A.Y."/>
        </authorList>
    </citation>
    <scope>NUCLEOTIDE SEQUENCE [LARGE SCALE GENOMIC DNA]</scope>
    <source>
        <strain evidence="6 7">AB-CW4</strain>
    </source>
</reference>
<feature type="domain" description="PKD" evidence="5">
    <location>
        <begin position="80"/>
        <end position="115"/>
    </location>
</feature>
<evidence type="ECO:0000313" key="6">
    <source>
        <dbReference type="EMBL" id="MDQ2069889.1"/>
    </source>
</evidence>
<evidence type="ECO:0000256" key="4">
    <source>
        <dbReference type="SAM" id="SignalP"/>
    </source>
</evidence>
<dbReference type="SUPFAM" id="SSF49299">
    <property type="entry name" value="PKD domain"/>
    <property type="match status" value="1"/>
</dbReference>
<feature type="chain" id="PRO_5047178841" evidence="4">
    <location>
        <begin position="22"/>
        <end position="1131"/>
    </location>
</feature>
<dbReference type="Pfam" id="PF20419">
    <property type="entry name" value="DUF6701"/>
    <property type="match status" value="1"/>
</dbReference>
<keyword evidence="7" id="KW-1185">Reference proteome</keyword>
<dbReference type="Proteomes" id="UP001239019">
    <property type="component" value="Unassembled WGS sequence"/>
</dbReference>
<evidence type="ECO:0000256" key="2">
    <source>
        <dbReference type="ARBA" id="ARBA00023157"/>
    </source>
</evidence>
<dbReference type="Gene3D" id="2.60.40.10">
    <property type="entry name" value="Immunoglobulins"/>
    <property type="match status" value="1"/>
</dbReference>
<gene>
    <name evidence="6" type="ORF">RBH19_08390</name>
</gene>
<dbReference type="InterPro" id="IPR000601">
    <property type="entry name" value="PKD_dom"/>
</dbReference>
<dbReference type="SUPFAM" id="SSF49899">
    <property type="entry name" value="Concanavalin A-like lectins/glucanases"/>
    <property type="match status" value="1"/>
</dbReference>
<dbReference type="InterPro" id="IPR013783">
    <property type="entry name" value="Ig-like_fold"/>
</dbReference>
<evidence type="ECO:0000259" key="5">
    <source>
        <dbReference type="PROSITE" id="PS50093"/>
    </source>
</evidence>
<dbReference type="PROSITE" id="PS50093">
    <property type="entry name" value="PKD"/>
    <property type="match status" value="1"/>
</dbReference>
<dbReference type="Gene3D" id="2.60.120.200">
    <property type="match status" value="1"/>
</dbReference>
<dbReference type="RefSeq" id="WP_306728383.1">
    <property type="nucleotide sequence ID" value="NZ_JAVDDT010000004.1"/>
</dbReference>
<evidence type="ECO:0000256" key="3">
    <source>
        <dbReference type="SAM" id="MobiDB-lite"/>
    </source>
</evidence>
<name>A0ABU0W7A5_9GAMM</name>
<dbReference type="InterPro" id="IPR035986">
    <property type="entry name" value="PKD_dom_sf"/>
</dbReference>
<evidence type="ECO:0000256" key="1">
    <source>
        <dbReference type="ARBA" id="ARBA00022729"/>
    </source>
</evidence>
<dbReference type="Pfam" id="PF13385">
    <property type="entry name" value="Laminin_G_3"/>
    <property type="match status" value="1"/>
</dbReference>
<dbReference type="SMART" id="SM00560">
    <property type="entry name" value="LamGL"/>
    <property type="match status" value="1"/>
</dbReference>
<comment type="caution">
    <text evidence="6">The sequence shown here is derived from an EMBL/GenBank/DDBJ whole genome shotgun (WGS) entry which is preliminary data.</text>
</comment>
<keyword evidence="1 4" id="KW-0732">Signal</keyword>
<protein>
    <submittedName>
        <fullName evidence="6">LamG domain-containing protein</fullName>
    </submittedName>
</protein>
<keyword evidence="2" id="KW-1015">Disulfide bond</keyword>
<sequence>MMRDAISAVHIACLAKTFRFAATVLSVLALLAFPAVSTANISMTANGEADELVVPAGTEVTFVIEAENCGGINADRWRDTWIFGDGATEEAVFNNSPCQDSPFANAHTYDTPGTYVAEFVSAYCENYVTWPPGQAGCQSGWIEFDRDSVTVIVEPPQPEVMYAYYFDELEWLGNAGEVEDFSGNDRHGNAVGATTAGEEPARPGATGTCRYGVFESGQRVTGPSSSDVNAADSFTLAAWVRMRRDEQENNFPALFAYGDTRGDAYAGRFELFIRRGSPDEMVFAIRRSNDQVRLFEVSFNDLPVDPLGGEWVHVALSYANQNRLAALYINGELVDSEQMDGPPGVASTTGGLGLMAHAGGAYDAIGNMDEPRLFSGALTSDQITAVYQQTRDCGGEIDHYRIMPAMTSGVTCASNVISIEARDVDNNPINPTAGTILGLSSDTGGGYWSSLLAGGGAFFSGPDGSASYEFTGDESGITLAYDYTDIAVDPQTVTPAATDSNGVGSIADSIAIARAGFRLVDIDTGLAGIPSQIAGKPSDVGYNAAALGIQAIRESNEDPQTCDGIYDEGQAATVSFGAECRDPGVCGPELVQLNGNAIATSDDNGDPGTIADYTDVNLTFQSESIAPITLNYLDVGALRLYARAEIPRADGTMSGDYLFGSSGDYTVRPFGFFVDSPILSDSVPAPDGPVTAIAGDLFEVTVWAVSWQAEDDQDGDGRPDEGADLSDNPITPSFGAESQVIEVSLSPTVAAPASGSDGFLGSSIFNDFVNGSDQITTFWSESGYVHLNAVLSQAYLGSETVHGQGRNAGRFRPDHFHVNANQPQLEAACDSAFTYLRQPIDFEIAPEITIVPRNLNDEQTTNYDDFSAQGEGNWWRLDDISPQYEEIGSDSPVEVFIDDGMASHSPPANEPDNAQVTLVFSGPLAHELSGSAIDIAPYDSTAQLSFAILDPDGVAYENPDDGSSTFRLEIGYDGSEQIRHGRLNIGNAHGSDRLDLAGIVHAEYFGGDEIGWRRHDDDVCTTGLTMSVTPRDGTASTCIIEPGNQSGAGCGSGETNKNWQEPPQQPQGGDFNAWFRLTNELASHDVTATSLPEWLEYDWSGDGNHDEAPSGVITFGIYEGQDRQIDLRESW</sequence>
<organism evidence="6 7">
    <name type="scientific">Natronospira bacteriovora</name>
    <dbReference type="NCBI Taxonomy" id="3069753"/>
    <lineage>
        <taxon>Bacteria</taxon>
        <taxon>Pseudomonadati</taxon>
        <taxon>Pseudomonadota</taxon>
        <taxon>Gammaproteobacteria</taxon>
        <taxon>Natronospirales</taxon>
        <taxon>Natronospiraceae</taxon>
        <taxon>Natronospira</taxon>
    </lineage>
</organism>
<feature type="region of interest" description="Disordered" evidence="3">
    <location>
        <begin position="710"/>
        <end position="731"/>
    </location>
</feature>
<dbReference type="InterPro" id="IPR046524">
    <property type="entry name" value="DUF6701"/>
</dbReference>
<dbReference type="InterPro" id="IPR006558">
    <property type="entry name" value="LamG-like"/>
</dbReference>
<accession>A0ABU0W7A5</accession>
<dbReference type="EMBL" id="JAVDDT010000004">
    <property type="protein sequence ID" value="MDQ2069889.1"/>
    <property type="molecule type" value="Genomic_DNA"/>
</dbReference>
<feature type="signal peptide" evidence="4">
    <location>
        <begin position="1"/>
        <end position="21"/>
    </location>
</feature>